<protein>
    <submittedName>
        <fullName evidence="2">Putative membrane protein</fullName>
    </submittedName>
</protein>
<keyword evidence="1" id="KW-0812">Transmembrane</keyword>
<name>A0A0A7PKE8_9SPHN</name>
<dbReference type="STRING" id="1515612.SKP52_18505"/>
<sequence length="273" mass="29462">MATIDASIAPARPARRTDWLGRSAIFCYLAIAAGQLLFVAFILLYYYPPTLTGNFAAWDNKPIIKGFVAGDTAGNIFFAVHVLLAAVITFGGLVQLVPAIRNRWPALHRWNGRLYMLCALALALGGLWMTWGRGTWLNHIGAIGITLDAVLIVGFAALAWKAARQRRFADHRRWAIRLFAVASAVWFMRVGYMAWGLATGGAGIGKAMDGPFDIFLAFANSLLPLAIAEIYLRAGAHGTPLARQATAALLGVSGLVILAGSAGAWMMMWGPYI</sequence>
<feature type="transmembrane region" description="Helical" evidence="1">
    <location>
        <begin position="25"/>
        <end position="47"/>
    </location>
</feature>
<feature type="transmembrane region" description="Helical" evidence="1">
    <location>
        <begin position="214"/>
        <end position="234"/>
    </location>
</feature>
<keyword evidence="3" id="KW-1185">Reference proteome</keyword>
<reference evidence="2 3" key="1">
    <citation type="journal article" date="2015" name="Int. J. Syst. Evol. Microbiol.">
        <title>Description of Sphingopyxis fribergensis sp. nov. - a soil bacterium with the ability to degrade styrene and phenylacetic acid.</title>
        <authorList>
            <person name="Oelschlagel M."/>
            <person name="Ruckert C."/>
            <person name="Kalinowski J."/>
            <person name="Schmidt G."/>
            <person name="Schlomann M."/>
            <person name="Tischler D."/>
        </authorList>
    </citation>
    <scope>NUCLEOTIDE SEQUENCE [LARGE SCALE GENOMIC DNA]</scope>
    <source>
        <strain evidence="2 3">Kp5.2</strain>
    </source>
</reference>
<evidence type="ECO:0000313" key="2">
    <source>
        <dbReference type="EMBL" id="AJA10571.1"/>
    </source>
</evidence>
<dbReference type="HOGENOM" id="CLU_088209_0_0_5"/>
<evidence type="ECO:0000313" key="3">
    <source>
        <dbReference type="Proteomes" id="UP000030907"/>
    </source>
</evidence>
<dbReference type="KEGG" id="sphk:SKP52_18505"/>
<feature type="transmembrane region" description="Helical" evidence="1">
    <location>
        <begin position="137"/>
        <end position="162"/>
    </location>
</feature>
<dbReference type="RefSeq" id="WP_039577166.1">
    <property type="nucleotide sequence ID" value="NZ_CP009122.1"/>
</dbReference>
<feature type="transmembrane region" description="Helical" evidence="1">
    <location>
        <begin position="112"/>
        <end position="131"/>
    </location>
</feature>
<accession>A0A0A7PKE8</accession>
<proteinExistence type="predicted"/>
<feature type="transmembrane region" description="Helical" evidence="1">
    <location>
        <begin position="76"/>
        <end position="100"/>
    </location>
</feature>
<feature type="transmembrane region" description="Helical" evidence="1">
    <location>
        <begin position="246"/>
        <end position="268"/>
    </location>
</feature>
<keyword evidence="1" id="KW-0472">Membrane</keyword>
<dbReference type="Pfam" id="PF10067">
    <property type="entry name" value="DUF2306"/>
    <property type="match status" value="1"/>
</dbReference>
<dbReference type="OrthoDB" id="8759010at2"/>
<dbReference type="EMBL" id="CP009122">
    <property type="protein sequence ID" value="AJA10571.1"/>
    <property type="molecule type" value="Genomic_DNA"/>
</dbReference>
<gene>
    <name evidence="2" type="ORF">SKP52_18505</name>
</gene>
<organism evidence="2 3">
    <name type="scientific">Sphingopyxis fribergensis</name>
    <dbReference type="NCBI Taxonomy" id="1515612"/>
    <lineage>
        <taxon>Bacteria</taxon>
        <taxon>Pseudomonadati</taxon>
        <taxon>Pseudomonadota</taxon>
        <taxon>Alphaproteobacteria</taxon>
        <taxon>Sphingomonadales</taxon>
        <taxon>Sphingomonadaceae</taxon>
        <taxon>Sphingopyxis</taxon>
    </lineage>
</organism>
<feature type="transmembrane region" description="Helical" evidence="1">
    <location>
        <begin position="174"/>
        <end position="194"/>
    </location>
</feature>
<keyword evidence="1" id="KW-1133">Transmembrane helix</keyword>
<evidence type="ECO:0000256" key="1">
    <source>
        <dbReference type="SAM" id="Phobius"/>
    </source>
</evidence>
<dbReference type="InterPro" id="IPR018750">
    <property type="entry name" value="DUF2306_membrane"/>
</dbReference>
<dbReference type="Proteomes" id="UP000030907">
    <property type="component" value="Chromosome"/>
</dbReference>
<dbReference type="AlphaFoldDB" id="A0A0A7PKE8"/>